<feature type="compositionally biased region" description="Basic and acidic residues" evidence="1">
    <location>
        <begin position="379"/>
        <end position="420"/>
    </location>
</feature>
<feature type="compositionally biased region" description="Basic and acidic residues" evidence="1">
    <location>
        <begin position="455"/>
        <end position="469"/>
    </location>
</feature>
<feature type="compositionally biased region" description="Basic and acidic residues" evidence="1">
    <location>
        <begin position="262"/>
        <end position="280"/>
    </location>
</feature>
<evidence type="ECO:0000256" key="1">
    <source>
        <dbReference type="SAM" id="MobiDB-lite"/>
    </source>
</evidence>
<organism evidence="2 3">
    <name type="scientific">Ancylobacter novellus</name>
    <name type="common">Thiobacillus novellus</name>
    <dbReference type="NCBI Taxonomy" id="921"/>
    <lineage>
        <taxon>Bacteria</taxon>
        <taxon>Pseudomonadati</taxon>
        <taxon>Pseudomonadota</taxon>
        <taxon>Alphaproteobacteria</taxon>
        <taxon>Hyphomicrobiales</taxon>
        <taxon>Xanthobacteraceae</taxon>
        <taxon>Ancylobacter</taxon>
    </lineage>
</organism>
<evidence type="ECO:0000313" key="3">
    <source>
        <dbReference type="Proteomes" id="UP000249577"/>
    </source>
</evidence>
<dbReference type="Pfam" id="PF20245">
    <property type="entry name" value="DUF6600"/>
    <property type="match status" value="1"/>
</dbReference>
<name>A0A2W5KSP4_ANCNO</name>
<sequence length="469" mass="53172">MEDIMKPIIRSSFAGAALALGLAAAPFAAGGALLLAPGVAQARSAPTVEEMKRTLADYGQFVTIEKYGEVWKPTVTPKGWHPYPACDWVYTKAYGWYFSDKTVWGSIVHHYGRWLHDETEGWLWVPGAEFSPGWVVWRTSDEWVGWAPTPPDVDMTPEKMAAFDDDKLWTFMDAKKFGSTCEPGVRTVANYGDAWKRTTYVTDVRFVDGISVFVLPPAIVGPVIDVDIDVFAPWSPTFIGSWVWNWTSVFNDIDINVYQCKTPKDPKNPKDPQEPKDPKYPDGQQPGPDNPKPFRPSLKDNAPPPAPGLNRRPRPQDIDTPNREWRQPKREVRSIEPQPDDVVVGRRPKREVREFEPQPDDVVVERRPGRRVPNGQGSNERKPREIDPDFIRRPNREAGERRPPVKMHPDGRFPQREAGERQPNLKLNHARTFEAERVMTPRRSRGGEGQGGGFRESRGAGRSFDGFRD</sequence>
<accession>A0A2W5KSP4</accession>
<protein>
    <submittedName>
        <fullName evidence="2">Uncharacterized protein</fullName>
    </submittedName>
</protein>
<feature type="region of interest" description="Disordered" evidence="1">
    <location>
        <begin position="261"/>
        <end position="469"/>
    </location>
</feature>
<dbReference type="InterPro" id="IPR046535">
    <property type="entry name" value="DUF6600"/>
</dbReference>
<feature type="compositionally biased region" description="Basic and acidic residues" evidence="1">
    <location>
        <begin position="314"/>
        <end position="334"/>
    </location>
</feature>
<dbReference type="EMBL" id="QFPN01000002">
    <property type="protein sequence ID" value="PZQ17865.1"/>
    <property type="molecule type" value="Genomic_DNA"/>
</dbReference>
<gene>
    <name evidence="2" type="ORF">DI565_03805</name>
</gene>
<evidence type="ECO:0000313" key="2">
    <source>
        <dbReference type="EMBL" id="PZQ17865.1"/>
    </source>
</evidence>
<comment type="caution">
    <text evidence="2">The sequence shown here is derived from an EMBL/GenBank/DDBJ whole genome shotgun (WGS) entry which is preliminary data.</text>
</comment>
<dbReference type="AlphaFoldDB" id="A0A2W5KSP4"/>
<reference evidence="2 3" key="1">
    <citation type="submission" date="2017-08" db="EMBL/GenBank/DDBJ databases">
        <title>Infants hospitalized years apart are colonized by the same room-sourced microbial strains.</title>
        <authorList>
            <person name="Brooks B."/>
            <person name="Olm M.R."/>
            <person name="Firek B.A."/>
            <person name="Baker R."/>
            <person name="Thomas B.C."/>
            <person name="Morowitz M.J."/>
            <person name="Banfield J.F."/>
        </authorList>
    </citation>
    <scope>NUCLEOTIDE SEQUENCE [LARGE SCALE GENOMIC DNA]</scope>
    <source>
        <strain evidence="2">S2_005_003_R2_43</strain>
    </source>
</reference>
<proteinExistence type="predicted"/>
<dbReference type="Proteomes" id="UP000249577">
    <property type="component" value="Unassembled WGS sequence"/>
</dbReference>